<name>A0ABQ7YHZ9_BRANA</name>
<keyword evidence="2" id="KW-1185">Reference proteome</keyword>
<evidence type="ECO:0000313" key="1">
    <source>
        <dbReference type="EMBL" id="KAH0867757.1"/>
    </source>
</evidence>
<dbReference type="Proteomes" id="UP000824890">
    <property type="component" value="Unassembled WGS sequence"/>
</dbReference>
<dbReference type="EMBL" id="JAGKQM010000017">
    <property type="protein sequence ID" value="KAH0867757.1"/>
    <property type="molecule type" value="Genomic_DNA"/>
</dbReference>
<gene>
    <name evidence="1" type="ORF">HID58_074779</name>
</gene>
<reference evidence="1 2" key="1">
    <citation type="submission" date="2021-05" db="EMBL/GenBank/DDBJ databases">
        <title>Genome Assembly of Synthetic Allotetraploid Brassica napus Reveals Homoeologous Exchanges between Subgenomes.</title>
        <authorList>
            <person name="Davis J.T."/>
        </authorList>
    </citation>
    <scope>NUCLEOTIDE SEQUENCE [LARGE SCALE GENOMIC DNA]</scope>
    <source>
        <strain evidence="2">cv. Da-Ae</strain>
        <tissue evidence="1">Seedling</tissue>
    </source>
</reference>
<protein>
    <submittedName>
        <fullName evidence="1">Uncharacterized protein</fullName>
    </submittedName>
</protein>
<evidence type="ECO:0000313" key="2">
    <source>
        <dbReference type="Proteomes" id="UP000824890"/>
    </source>
</evidence>
<organism evidence="1 2">
    <name type="scientific">Brassica napus</name>
    <name type="common">Rape</name>
    <dbReference type="NCBI Taxonomy" id="3708"/>
    <lineage>
        <taxon>Eukaryota</taxon>
        <taxon>Viridiplantae</taxon>
        <taxon>Streptophyta</taxon>
        <taxon>Embryophyta</taxon>
        <taxon>Tracheophyta</taxon>
        <taxon>Spermatophyta</taxon>
        <taxon>Magnoliopsida</taxon>
        <taxon>eudicotyledons</taxon>
        <taxon>Gunneridae</taxon>
        <taxon>Pentapetalae</taxon>
        <taxon>rosids</taxon>
        <taxon>malvids</taxon>
        <taxon>Brassicales</taxon>
        <taxon>Brassicaceae</taxon>
        <taxon>Brassiceae</taxon>
        <taxon>Brassica</taxon>
    </lineage>
</organism>
<comment type="caution">
    <text evidence="1">The sequence shown here is derived from an EMBL/GenBank/DDBJ whole genome shotgun (WGS) entry which is preliminary data.</text>
</comment>
<proteinExistence type="predicted"/>
<sequence length="189" mass="21479">MRPCQPILSKPRDGEVFLLYLKEQKHTGSVVLVQRANILLHTPEVQRSLARQTEELASIREPPCFIRINSITSGPQEDISVIADLRPAKSTRNCRTTRPTKLLLPQSCPIDLEGTPNGSSEGNGCYLDNSPHLIDIESGPSPKERLRCCIKFQRRISRDYKFLRDVRRRLRVVRRRIGLHASTKGPVHP</sequence>
<accession>A0ABQ7YHZ9</accession>